<protein>
    <submittedName>
        <fullName evidence="1">Uncharacterized protein</fullName>
    </submittedName>
</protein>
<evidence type="ECO:0000313" key="1">
    <source>
        <dbReference type="EMBL" id="OTG09942.1"/>
    </source>
</evidence>
<keyword evidence="2" id="KW-1185">Reference proteome</keyword>
<gene>
    <name evidence="1" type="ORF">HannXRQ_Chr10g0282081</name>
</gene>
<dbReference type="EMBL" id="CM007899">
    <property type="protein sequence ID" value="OTG09942.1"/>
    <property type="molecule type" value="Genomic_DNA"/>
</dbReference>
<reference evidence="2" key="1">
    <citation type="journal article" date="2017" name="Nature">
        <title>The sunflower genome provides insights into oil metabolism, flowering and Asterid evolution.</title>
        <authorList>
            <person name="Badouin H."/>
            <person name="Gouzy J."/>
            <person name="Grassa C.J."/>
            <person name="Murat F."/>
            <person name="Staton S.E."/>
            <person name="Cottret L."/>
            <person name="Lelandais-Briere C."/>
            <person name="Owens G.L."/>
            <person name="Carrere S."/>
            <person name="Mayjonade B."/>
            <person name="Legrand L."/>
            <person name="Gill N."/>
            <person name="Kane N.C."/>
            <person name="Bowers J.E."/>
            <person name="Hubner S."/>
            <person name="Bellec A."/>
            <person name="Berard A."/>
            <person name="Berges H."/>
            <person name="Blanchet N."/>
            <person name="Boniface M.C."/>
            <person name="Brunel D."/>
            <person name="Catrice O."/>
            <person name="Chaidir N."/>
            <person name="Claudel C."/>
            <person name="Donnadieu C."/>
            <person name="Faraut T."/>
            <person name="Fievet G."/>
            <person name="Helmstetter N."/>
            <person name="King M."/>
            <person name="Knapp S.J."/>
            <person name="Lai Z."/>
            <person name="Le Paslier M.C."/>
            <person name="Lippi Y."/>
            <person name="Lorenzon L."/>
            <person name="Mandel J.R."/>
            <person name="Marage G."/>
            <person name="Marchand G."/>
            <person name="Marquand E."/>
            <person name="Bret-Mestries E."/>
            <person name="Morien E."/>
            <person name="Nambeesan S."/>
            <person name="Nguyen T."/>
            <person name="Pegot-Espagnet P."/>
            <person name="Pouilly N."/>
            <person name="Raftis F."/>
            <person name="Sallet E."/>
            <person name="Schiex T."/>
            <person name="Thomas J."/>
            <person name="Vandecasteele C."/>
            <person name="Vares D."/>
            <person name="Vear F."/>
            <person name="Vautrin S."/>
            <person name="Crespi M."/>
            <person name="Mangin B."/>
            <person name="Burke J.M."/>
            <person name="Salse J."/>
            <person name="Munos S."/>
            <person name="Vincourt P."/>
            <person name="Rieseberg L.H."/>
            <person name="Langlade N.B."/>
        </authorList>
    </citation>
    <scope>NUCLEOTIDE SEQUENCE [LARGE SCALE GENOMIC DNA]</scope>
    <source>
        <strain evidence="2">cv. SF193</strain>
    </source>
</reference>
<organism evidence="1 2">
    <name type="scientific">Helianthus annuus</name>
    <name type="common">Common sunflower</name>
    <dbReference type="NCBI Taxonomy" id="4232"/>
    <lineage>
        <taxon>Eukaryota</taxon>
        <taxon>Viridiplantae</taxon>
        <taxon>Streptophyta</taxon>
        <taxon>Embryophyta</taxon>
        <taxon>Tracheophyta</taxon>
        <taxon>Spermatophyta</taxon>
        <taxon>Magnoliopsida</taxon>
        <taxon>eudicotyledons</taxon>
        <taxon>Gunneridae</taxon>
        <taxon>Pentapetalae</taxon>
        <taxon>asterids</taxon>
        <taxon>campanulids</taxon>
        <taxon>Asterales</taxon>
        <taxon>Asteraceae</taxon>
        <taxon>Asteroideae</taxon>
        <taxon>Heliantheae alliance</taxon>
        <taxon>Heliantheae</taxon>
        <taxon>Helianthus</taxon>
    </lineage>
</organism>
<dbReference type="AlphaFoldDB" id="A0A251TH34"/>
<name>A0A251TH34_HELAN</name>
<sequence>METKVLFSGKMQKHCCRVFLGLRVTEIIADFLEILIDLSKYEYNLQRYPWPYWSETSGIQSRKVGIFKDN</sequence>
<dbReference type="Proteomes" id="UP000215914">
    <property type="component" value="Chromosome 10"/>
</dbReference>
<proteinExistence type="predicted"/>
<dbReference type="InParanoid" id="A0A251TH34"/>
<evidence type="ECO:0000313" key="2">
    <source>
        <dbReference type="Proteomes" id="UP000215914"/>
    </source>
</evidence>
<accession>A0A251TH34</accession>